<comment type="caution">
    <text evidence="2">The sequence shown here is derived from an EMBL/GenBank/DDBJ whole genome shotgun (WGS) entry which is preliminary data.</text>
</comment>
<keyword evidence="1" id="KW-0732">Signal</keyword>
<evidence type="ECO:0000256" key="1">
    <source>
        <dbReference type="SAM" id="SignalP"/>
    </source>
</evidence>
<gene>
    <name evidence="2" type="ORF">HNR07_005015</name>
</gene>
<protein>
    <recommendedName>
        <fullName evidence="4">Ig-like domain-containing protein</fullName>
    </recommendedName>
</protein>
<dbReference type="EMBL" id="JACHDO010000001">
    <property type="protein sequence ID" value="MBB5493878.1"/>
    <property type="molecule type" value="Genomic_DNA"/>
</dbReference>
<dbReference type="AlphaFoldDB" id="A0A840WUQ2"/>
<evidence type="ECO:0000313" key="3">
    <source>
        <dbReference type="Proteomes" id="UP000579647"/>
    </source>
</evidence>
<feature type="signal peptide" evidence="1">
    <location>
        <begin position="1"/>
        <end position="32"/>
    </location>
</feature>
<dbReference type="RefSeq" id="WP_184366982.1">
    <property type="nucleotide sequence ID" value="NZ_BAAAKM010000108.1"/>
</dbReference>
<dbReference type="Proteomes" id="UP000579647">
    <property type="component" value="Unassembled WGS sequence"/>
</dbReference>
<proteinExistence type="predicted"/>
<evidence type="ECO:0000313" key="2">
    <source>
        <dbReference type="EMBL" id="MBB5493878.1"/>
    </source>
</evidence>
<feature type="chain" id="PRO_5032314644" description="Ig-like domain-containing protein" evidence="1">
    <location>
        <begin position="33"/>
        <end position="223"/>
    </location>
</feature>
<keyword evidence="3" id="KW-1185">Reference proteome</keyword>
<sequence>MSVPRPRSRNRSFLAVAAAGTLVLAWGGTALAAQQGPTTVEPAGAAFSAELVGSAVFTAGDVTITCDVSTSAPGDGNNLVPEAPDNHNPDGAVGGPINAPDFTDCTTNVFLVNATVTVNDPVWQMTMRHGSPSVATMLVPAAGIVVSTSGLATCTATVSPDGDAPIEGEWTNGDPVSSLAFDTTTPVSVEGGFGCPNTNEAGFSATYAVTNADDPAAPITVSG</sequence>
<organism evidence="2 3">
    <name type="scientific">Nocardiopsis metallicus</name>
    <dbReference type="NCBI Taxonomy" id="179819"/>
    <lineage>
        <taxon>Bacteria</taxon>
        <taxon>Bacillati</taxon>
        <taxon>Actinomycetota</taxon>
        <taxon>Actinomycetes</taxon>
        <taxon>Streptosporangiales</taxon>
        <taxon>Nocardiopsidaceae</taxon>
        <taxon>Nocardiopsis</taxon>
    </lineage>
</organism>
<evidence type="ECO:0008006" key="4">
    <source>
        <dbReference type="Google" id="ProtNLM"/>
    </source>
</evidence>
<accession>A0A840WUQ2</accession>
<name>A0A840WUQ2_9ACTN</name>
<reference evidence="2 3" key="1">
    <citation type="submission" date="2020-08" db="EMBL/GenBank/DDBJ databases">
        <title>Sequencing the genomes of 1000 actinobacteria strains.</title>
        <authorList>
            <person name="Klenk H.-P."/>
        </authorList>
    </citation>
    <scope>NUCLEOTIDE SEQUENCE [LARGE SCALE GENOMIC DNA]</scope>
    <source>
        <strain evidence="2 3">DSM 44598</strain>
    </source>
</reference>